<protein>
    <submittedName>
        <fullName evidence="1">Uncharacterized protein</fullName>
    </submittedName>
</protein>
<dbReference type="EMBL" id="JAGINU010000001">
    <property type="protein sequence ID" value="MBP2368525.1"/>
    <property type="molecule type" value="Genomic_DNA"/>
</dbReference>
<dbReference type="Proteomes" id="UP001519295">
    <property type="component" value="Unassembled WGS sequence"/>
</dbReference>
<organism evidence="1 2">
    <name type="scientific">Pseudonocardia parietis</name>
    <dbReference type="NCBI Taxonomy" id="570936"/>
    <lineage>
        <taxon>Bacteria</taxon>
        <taxon>Bacillati</taxon>
        <taxon>Actinomycetota</taxon>
        <taxon>Actinomycetes</taxon>
        <taxon>Pseudonocardiales</taxon>
        <taxon>Pseudonocardiaceae</taxon>
        <taxon>Pseudonocardia</taxon>
    </lineage>
</organism>
<gene>
    <name evidence="1" type="ORF">JOF36_004221</name>
</gene>
<proteinExistence type="predicted"/>
<comment type="caution">
    <text evidence="1">The sequence shown here is derived from an EMBL/GenBank/DDBJ whole genome shotgun (WGS) entry which is preliminary data.</text>
</comment>
<name>A0ABS4VX58_9PSEU</name>
<evidence type="ECO:0000313" key="1">
    <source>
        <dbReference type="EMBL" id="MBP2368525.1"/>
    </source>
</evidence>
<accession>A0ABS4VX58</accession>
<sequence length="63" mass="6605">MDSRAIHLEIRLDGESPVGRAYDERGGTREFAGWMGLVAVIDDLLGASPPGSTPSPPDGRTGP</sequence>
<evidence type="ECO:0000313" key="2">
    <source>
        <dbReference type="Proteomes" id="UP001519295"/>
    </source>
</evidence>
<dbReference type="RefSeq" id="WP_210029806.1">
    <property type="nucleotide sequence ID" value="NZ_JAGINU010000001.1"/>
</dbReference>
<keyword evidence="2" id="KW-1185">Reference proteome</keyword>
<reference evidence="1 2" key="1">
    <citation type="submission" date="2021-03" db="EMBL/GenBank/DDBJ databases">
        <title>Sequencing the genomes of 1000 actinobacteria strains.</title>
        <authorList>
            <person name="Klenk H.-P."/>
        </authorList>
    </citation>
    <scope>NUCLEOTIDE SEQUENCE [LARGE SCALE GENOMIC DNA]</scope>
    <source>
        <strain evidence="1 2">DSM 45256</strain>
    </source>
</reference>